<dbReference type="EMBL" id="JARJCM010000084">
    <property type="protein sequence ID" value="KAJ7031100.1"/>
    <property type="molecule type" value="Genomic_DNA"/>
</dbReference>
<dbReference type="AlphaFoldDB" id="A0AAD6X0A7"/>
<organism evidence="1 2">
    <name type="scientific">Mycena alexandri</name>
    <dbReference type="NCBI Taxonomy" id="1745969"/>
    <lineage>
        <taxon>Eukaryota</taxon>
        <taxon>Fungi</taxon>
        <taxon>Dikarya</taxon>
        <taxon>Basidiomycota</taxon>
        <taxon>Agaricomycotina</taxon>
        <taxon>Agaricomycetes</taxon>
        <taxon>Agaricomycetidae</taxon>
        <taxon>Agaricales</taxon>
        <taxon>Marasmiineae</taxon>
        <taxon>Mycenaceae</taxon>
        <taxon>Mycena</taxon>
    </lineage>
</organism>
<evidence type="ECO:0000313" key="2">
    <source>
        <dbReference type="Proteomes" id="UP001218188"/>
    </source>
</evidence>
<comment type="caution">
    <text evidence="1">The sequence shown here is derived from an EMBL/GenBank/DDBJ whole genome shotgun (WGS) entry which is preliminary data.</text>
</comment>
<sequence length="97" mass="10953">MVWGYAKRVYRLNPESSREDALERNTLDALEKVPLDSMRRFVLRAHRFADAYRHGLDGAQAAWAARKYKGHRVLPPEFLKDMEVAGIGRGGNANAGL</sequence>
<reference evidence="1" key="1">
    <citation type="submission" date="2023-03" db="EMBL/GenBank/DDBJ databases">
        <title>Massive genome expansion in bonnet fungi (Mycena s.s.) driven by repeated elements and novel gene families across ecological guilds.</title>
        <authorList>
            <consortium name="Lawrence Berkeley National Laboratory"/>
            <person name="Harder C.B."/>
            <person name="Miyauchi S."/>
            <person name="Viragh M."/>
            <person name="Kuo A."/>
            <person name="Thoen E."/>
            <person name="Andreopoulos B."/>
            <person name="Lu D."/>
            <person name="Skrede I."/>
            <person name="Drula E."/>
            <person name="Henrissat B."/>
            <person name="Morin E."/>
            <person name="Kohler A."/>
            <person name="Barry K."/>
            <person name="LaButti K."/>
            <person name="Morin E."/>
            <person name="Salamov A."/>
            <person name="Lipzen A."/>
            <person name="Mereny Z."/>
            <person name="Hegedus B."/>
            <person name="Baldrian P."/>
            <person name="Stursova M."/>
            <person name="Weitz H."/>
            <person name="Taylor A."/>
            <person name="Grigoriev I.V."/>
            <person name="Nagy L.G."/>
            <person name="Martin F."/>
            <person name="Kauserud H."/>
        </authorList>
    </citation>
    <scope>NUCLEOTIDE SEQUENCE</scope>
    <source>
        <strain evidence="1">CBHHK200</strain>
    </source>
</reference>
<accession>A0AAD6X0A7</accession>
<name>A0AAD6X0A7_9AGAR</name>
<gene>
    <name evidence="1" type="ORF">C8F04DRAFT_1041793</name>
</gene>
<keyword evidence="2" id="KW-1185">Reference proteome</keyword>
<evidence type="ECO:0000313" key="1">
    <source>
        <dbReference type="EMBL" id="KAJ7031100.1"/>
    </source>
</evidence>
<protein>
    <submittedName>
        <fullName evidence="1">Uncharacterized protein</fullName>
    </submittedName>
</protein>
<proteinExistence type="predicted"/>
<dbReference type="Proteomes" id="UP001218188">
    <property type="component" value="Unassembled WGS sequence"/>
</dbReference>